<organism evidence="2">
    <name type="scientific">Thermocrinis ruber</name>
    <dbReference type="NCBI Taxonomy" id="75906"/>
    <lineage>
        <taxon>Bacteria</taxon>
        <taxon>Pseudomonadati</taxon>
        <taxon>Aquificota</taxon>
        <taxon>Aquificia</taxon>
        <taxon>Aquificales</taxon>
        <taxon>Aquificaceae</taxon>
        <taxon>Thermocrinis</taxon>
    </lineage>
</organism>
<gene>
    <name evidence="2" type="ORF">ENN04_04200</name>
</gene>
<dbReference type="SUPFAM" id="SSF52833">
    <property type="entry name" value="Thioredoxin-like"/>
    <property type="match status" value="1"/>
</dbReference>
<feature type="domain" description="Thioredoxin-like fold" evidence="1">
    <location>
        <begin position="3"/>
        <end position="78"/>
    </location>
</feature>
<evidence type="ECO:0000259" key="1">
    <source>
        <dbReference type="Pfam" id="PF13192"/>
    </source>
</evidence>
<dbReference type="Pfam" id="PF13192">
    <property type="entry name" value="Thioredoxin_3"/>
    <property type="match status" value="1"/>
</dbReference>
<dbReference type="PANTHER" id="PTHR36450:SF1">
    <property type="entry name" value="THIOREDOXIN"/>
    <property type="match status" value="1"/>
</dbReference>
<proteinExistence type="predicted"/>
<dbReference type="EMBL" id="DSAC01000052">
    <property type="protein sequence ID" value="HHO73821.1"/>
    <property type="molecule type" value="Genomic_DNA"/>
</dbReference>
<dbReference type="PANTHER" id="PTHR36450">
    <property type="entry name" value="THIOREDOXIN"/>
    <property type="match status" value="1"/>
</dbReference>
<accession>A0A7C5SWI7</accession>
<name>A0A7C5SWI7_9AQUI</name>
<protein>
    <submittedName>
        <fullName evidence="2">Thioredoxin family protein</fullName>
    </submittedName>
</protein>
<sequence length="81" mass="8711">MKKIKVISATNCNNCELLYSVVSTIVKSKNIPAEVEKVVDVRELAKLGVMTTPVLVVDGKVKHAGAPIPAPQVVEKLITED</sequence>
<dbReference type="InterPro" id="IPR036249">
    <property type="entry name" value="Thioredoxin-like_sf"/>
</dbReference>
<dbReference type="AlphaFoldDB" id="A0A7C5SWI7"/>
<dbReference type="InterPro" id="IPR005243">
    <property type="entry name" value="THIRX-like_proc"/>
</dbReference>
<reference evidence="2" key="1">
    <citation type="journal article" date="2020" name="mSystems">
        <title>Genome- and Community-Level Interaction Insights into Carbon Utilization and Element Cycling Functions of Hydrothermarchaeota in Hydrothermal Sediment.</title>
        <authorList>
            <person name="Zhou Z."/>
            <person name="Liu Y."/>
            <person name="Xu W."/>
            <person name="Pan J."/>
            <person name="Luo Z.H."/>
            <person name="Li M."/>
        </authorList>
    </citation>
    <scope>NUCLEOTIDE SEQUENCE [LARGE SCALE GENOMIC DNA]</scope>
    <source>
        <strain evidence="2">SpSt-114</strain>
    </source>
</reference>
<comment type="caution">
    <text evidence="2">The sequence shown here is derived from an EMBL/GenBank/DDBJ whole genome shotgun (WGS) entry which is preliminary data.</text>
</comment>
<dbReference type="Gene3D" id="3.40.30.10">
    <property type="entry name" value="Glutaredoxin"/>
    <property type="match status" value="1"/>
</dbReference>
<evidence type="ECO:0000313" key="2">
    <source>
        <dbReference type="EMBL" id="HHO73821.1"/>
    </source>
</evidence>
<dbReference type="InterPro" id="IPR012336">
    <property type="entry name" value="Thioredoxin-like_fold"/>
</dbReference>